<accession>A0A5B7CUN3</accession>
<proteinExistence type="predicted"/>
<name>A0A5B7CUN3_PORTR</name>
<comment type="caution">
    <text evidence="1">The sequence shown here is derived from an EMBL/GenBank/DDBJ whole genome shotgun (WGS) entry which is preliminary data.</text>
</comment>
<protein>
    <submittedName>
        <fullName evidence="1">Uncharacterized protein</fullName>
    </submittedName>
</protein>
<gene>
    <name evidence="1" type="ORF">E2C01_005911</name>
</gene>
<dbReference type="EMBL" id="VSRR010000264">
    <property type="protein sequence ID" value="MPC13189.1"/>
    <property type="molecule type" value="Genomic_DNA"/>
</dbReference>
<keyword evidence="2" id="KW-1185">Reference proteome</keyword>
<reference evidence="1 2" key="1">
    <citation type="submission" date="2019-05" db="EMBL/GenBank/DDBJ databases">
        <title>Another draft genome of Portunus trituberculatus and its Hox gene families provides insights of decapod evolution.</title>
        <authorList>
            <person name="Jeong J.-H."/>
            <person name="Song I."/>
            <person name="Kim S."/>
            <person name="Choi T."/>
            <person name="Kim D."/>
            <person name="Ryu S."/>
            <person name="Kim W."/>
        </authorList>
    </citation>
    <scope>NUCLEOTIDE SEQUENCE [LARGE SCALE GENOMIC DNA]</scope>
    <source>
        <tissue evidence="1">Muscle</tissue>
    </source>
</reference>
<dbReference type="Proteomes" id="UP000324222">
    <property type="component" value="Unassembled WGS sequence"/>
</dbReference>
<dbReference type="AlphaFoldDB" id="A0A5B7CUN3"/>
<evidence type="ECO:0000313" key="1">
    <source>
        <dbReference type="EMBL" id="MPC13189.1"/>
    </source>
</evidence>
<evidence type="ECO:0000313" key="2">
    <source>
        <dbReference type="Proteomes" id="UP000324222"/>
    </source>
</evidence>
<organism evidence="1 2">
    <name type="scientific">Portunus trituberculatus</name>
    <name type="common">Swimming crab</name>
    <name type="synonym">Neptunus trituberculatus</name>
    <dbReference type="NCBI Taxonomy" id="210409"/>
    <lineage>
        <taxon>Eukaryota</taxon>
        <taxon>Metazoa</taxon>
        <taxon>Ecdysozoa</taxon>
        <taxon>Arthropoda</taxon>
        <taxon>Crustacea</taxon>
        <taxon>Multicrustacea</taxon>
        <taxon>Malacostraca</taxon>
        <taxon>Eumalacostraca</taxon>
        <taxon>Eucarida</taxon>
        <taxon>Decapoda</taxon>
        <taxon>Pleocyemata</taxon>
        <taxon>Brachyura</taxon>
        <taxon>Eubrachyura</taxon>
        <taxon>Portunoidea</taxon>
        <taxon>Portunidae</taxon>
        <taxon>Portuninae</taxon>
        <taxon>Portunus</taxon>
    </lineage>
</organism>
<sequence>MWYNDVPFVYIPQVAVRPQVRMIYTSYFSHVSIGFPIDKQDLLASTRLLEVHDDPSDGNGAGAPQIMEKESIAGKATRSLRRPNMVETFFHLNKDMSH</sequence>